<evidence type="ECO:0000313" key="2">
    <source>
        <dbReference type="EMBL" id="OAG09913.1"/>
    </source>
</evidence>
<protein>
    <submittedName>
        <fullName evidence="2">Uncharacterized protein</fullName>
    </submittedName>
</protein>
<dbReference type="RefSeq" id="XP_018040278.1">
    <property type="nucleotide sequence ID" value="XM_018184575.1"/>
</dbReference>
<dbReference type="GeneID" id="28768061"/>
<keyword evidence="3" id="KW-1185">Reference proteome</keyword>
<dbReference type="EMBL" id="KV441549">
    <property type="protein sequence ID" value="OAG09913.1"/>
    <property type="molecule type" value="Genomic_DNA"/>
</dbReference>
<feature type="compositionally biased region" description="Acidic residues" evidence="1">
    <location>
        <begin position="83"/>
        <end position="93"/>
    </location>
</feature>
<name>A0A177CQX1_9PLEO</name>
<organism evidence="2 3">
    <name type="scientific">Paraphaeosphaeria sporulosa</name>
    <dbReference type="NCBI Taxonomy" id="1460663"/>
    <lineage>
        <taxon>Eukaryota</taxon>
        <taxon>Fungi</taxon>
        <taxon>Dikarya</taxon>
        <taxon>Ascomycota</taxon>
        <taxon>Pezizomycotina</taxon>
        <taxon>Dothideomycetes</taxon>
        <taxon>Pleosporomycetidae</taxon>
        <taxon>Pleosporales</taxon>
        <taxon>Massarineae</taxon>
        <taxon>Didymosphaeriaceae</taxon>
        <taxon>Paraphaeosphaeria</taxon>
    </lineage>
</organism>
<feature type="compositionally biased region" description="Acidic residues" evidence="1">
    <location>
        <begin position="33"/>
        <end position="48"/>
    </location>
</feature>
<feature type="region of interest" description="Disordered" evidence="1">
    <location>
        <begin position="70"/>
        <end position="97"/>
    </location>
</feature>
<dbReference type="AlphaFoldDB" id="A0A177CQX1"/>
<accession>A0A177CQX1</accession>
<evidence type="ECO:0000256" key="1">
    <source>
        <dbReference type="SAM" id="MobiDB-lite"/>
    </source>
</evidence>
<dbReference type="Proteomes" id="UP000077069">
    <property type="component" value="Unassembled WGS sequence"/>
</dbReference>
<evidence type="ECO:0000313" key="3">
    <source>
        <dbReference type="Proteomes" id="UP000077069"/>
    </source>
</evidence>
<sequence length="358" mass="39418">MSYLSVSGSARLPSASRSAGITHIARTASDSDTSSDESLETQDAGEDGATDLALDFDEEHIDVGSEDVITIGSSSPRNIANDIPDEASEEDSSDTQRRAVLKKAKKAAKKMGKKNRLFVANEKSHHAWTMSTFKNKLGITGMEAFLSHPEFGIDVATEFPLKTKTDTPFYDNENNPISRAEALGTKCHEMHEILIDSHKAAMAEEASRKAEAKRVFEGHRHDLPDAVAPDSHQTMLARINLQAIRDHASTQINAAYNNKLESAAELTEPELGSDKLPLVSATVQRLVYKVVDAQIRGNRLRALHVSESGDRRFQIPVEHGQLRFRLRDELQKTLTLEDDVDVAAIATKLVVQEFPPQL</sequence>
<dbReference type="InParanoid" id="A0A177CQX1"/>
<dbReference type="OrthoDB" id="3783499at2759"/>
<reference evidence="2 3" key="1">
    <citation type="submission" date="2016-05" db="EMBL/GenBank/DDBJ databases">
        <title>Comparative analysis of secretome profiles of manganese(II)-oxidizing ascomycete fungi.</title>
        <authorList>
            <consortium name="DOE Joint Genome Institute"/>
            <person name="Zeiner C.A."/>
            <person name="Purvine S.O."/>
            <person name="Zink E.M."/>
            <person name="Wu S."/>
            <person name="Pasa-Tolic L."/>
            <person name="Chaput D.L."/>
            <person name="Haridas S."/>
            <person name="Grigoriev I.V."/>
            <person name="Santelli C.M."/>
            <person name="Hansel C.M."/>
        </authorList>
    </citation>
    <scope>NUCLEOTIDE SEQUENCE [LARGE SCALE GENOMIC DNA]</scope>
    <source>
        <strain evidence="2 3">AP3s5-JAC2a</strain>
    </source>
</reference>
<gene>
    <name evidence="2" type="ORF">CC84DRAFT_1255842</name>
</gene>
<proteinExistence type="predicted"/>
<feature type="region of interest" description="Disordered" evidence="1">
    <location>
        <begin position="25"/>
        <end position="48"/>
    </location>
</feature>